<comment type="caution">
    <text evidence="3">The sequence shown here is derived from an EMBL/GenBank/DDBJ whole genome shotgun (WGS) entry which is preliminary data.</text>
</comment>
<dbReference type="PANTHER" id="PTHR19303:SF73">
    <property type="entry name" value="PROTEIN PDC2"/>
    <property type="match status" value="1"/>
</dbReference>
<dbReference type="AlphaFoldDB" id="A0A819PIJ4"/>
<dbReference type="InterPro" id="IPR050863">
    <property type="entry name" value="CenT-Element_Derived"/>
</dbReference>
<dbReference type="Gene3D" id="1.10.10.60">
    <property type="entry name" value="Homeodomain-like"/>
    <property type="match status" value="1"/>
</dbReference>
<organism evidence="3 4">
    <name type="scientific">Rotaria sordida</name>
    <dbReference type="NCBI Taxonomy" id="392033"/>
    <lineage>
        <taxon>Eukaryota</taxon>
        <taxon>Metazoa</taxon>
        <taxon>Spiralia</taxon>
        <taxon>Gnathifera</taxon>
        <taxon>Rotifera</taxon>
        <taxon>Eurotatoria</taxon>
        <taxon>Bdelloidea</taxon>
        <taxon>Philodinida</taxon>
        <taxon>Philodinidae</taxon>
        <taxon>Rotaria</taxon>
    </lineage>
</organism>
<accession>A0A819PIJ4</accession>
<gene>
    <name evidence="3" type="ORF">FNK824_LOCUS26715</name>
</gene>
<dbReference type="SMART" id="SM00674">
    <property type="entry name" value="CENPB"/>
    <property type="match status" value="1"/>
</dbReference>
<dbReference type="PANTHER" id="PTHR19303">
    <property type="entry name" value="TRANSPOSON"/>
    <property type="match status" value="1"/>
</dbReference>
<evidence type="ECO:0000259" key="2">
    <source>
        <dbReference type="PROSITE" id="PS51253"/>
    </source>
</evidence>
<dbReference type="InterPro" id="IPR004875">
    <property type="entry name" value="DDE_SF_endonuclease_dom"/>
</dbReference>
<reference evidence="3" key="1">
    <citation type="submission" date="2021-02" db="EMBL/GenBank/DDBJ databases">
        <authorList>
            <person name="Nowell W R."/>
        </authorList>
    </citation>
    <scope>NUCLEOTIDE SEQUENCE</scope>
</reference>
<protein>
    <recommendedName>
        <fullName evidence="2">HTH CENPB-type domain-containing protein</fullName>
    </recommendedName>
</protein>
<dbReference type="Pfam" id="PF03221">
    <property type="entry name" value="HTH_Tnp_Tc5"/>
    <property type="match status" value="1"/>
</dbReference>
<evidence type="ECO:0000256" key="1">
    <source>
        <dbReference type="ARBA" id="ARBA00023125"/>
    </source>
</evidence>
<dbReference type="PROSITE" id="PS51253">
    <property type="entry name" value="HTH_CENPB"/>
    <property type="match status" value="1"/>
</dbReference>
<dbReference type="InterPro" id="IPR009057">
    <property type="entry name" value="Homeodomain-like_sf"/>
</dbReference>
<evidence type="ECO:0000313" key="4">
    <source>
        <dbReference type="Proteomes" id="UP000663874"/>
    </source>
</evidence>
<evidence type="ECO:0000313" key="3">
    <source>
        <dbReference type="EMBL" id="CAF4014792.1"/>
    </source>
</evidence>
<sequence>MSSGNDLTLEDKIKLIKENESGSPYRKLRDKFKLSIGAISNIIKRKSEYMGDYEINYNKNVKRKISHDFSQRINESVYEWFVSQRAKRIPVSGPILQAYARRIAQELDDASTFKASNGWLERFRKRYNINFRVISGEGASVDQNIVGEWKLRLLTILQDYNPADIYNCDETSLFYKLMPDRSLVIDKDDCTGKKKSKERFTVLLCANWLGTHKLKPVVIVLGKAARPRCFKNLDLKELLVFWHSNRTAWMNNNAPVHPPDIILKNITLKFFPSNSTALIQPMDQGVIRTFKAHYRRQLVQHIIASADVAHTADDIVITALDAICWIDLAWKSITELTIQNTFKRAGFQISSDALDSISKETTTADEVIVAQEQEYLNDLDKVLKYVNVGGGTMSASDFIGVDNNLPVFNESDDNNENILLVNVVSNDDTLNDEEPDIEQSPSLPESIQMVRRLKLLSTTQHPELHSLLIQLQSKLIDVYLDSNIVKQKSILDFFKPIQSGIVHRT</sequence>
<keyword evidence="1" id="KW-0238">DNA-binding</keyword>
<dbReference type="Pfam" id="PF03184">
    <property type="entry name" value="DDE_1"/>
    <property type="match status" value="2"/>
</dbReference>
<name>A0A819PIJ4_9BILA</name>
<dbReference type="SUPFAM" id="SSF46689">
    <property type="entry name" value="Homeodomain-like"/>
    <property type="match status" value="1"/>
</dbReference>
<dbReference type="EMBL" id="CAJOBE010006705">
    <property type="protein sequence ID" value="CAF4014792.1"/>
    <property type="molecule type" value="Genomic_DNA"/>
</dbReference>
<dbReference type="GO" id="GO:0003677">
    <property type="term" value="F:DNA binding"/>
    <property type="evidence" value="ECO:0007669"/>
    <property type="project" value="UniProtKB-KW"/>
</dbReference>
<dbReference type="Proteomes" id="UP000663874">
    <property type="component" value="Unassembled WGS sequence"/>
</dbReference>
<feature type="domain" description="HTH CENPB-type" evidence="2">
    <location>
        <begin position="61"/>
        <end position="133"/>
    </location>
</feature>
<dbReference type="GO" id="GO:0005634">
    <property type="term" value="C:nucleus"/>
    <property type="evidence" value="ECO:0007669"/>
    <property type="project" value="TreeGrafter"/>
</dbReference>
<dbReference type="InterPro" id="IPR006600">
    <property type="entry name" value="HTH_CenpB_DNA-bd_dom"/>
</dbReference>
<proteinExistence type="predicted"/>